<keyword evidence="1" id="KW-0472">Membrane</keyword>
<dbReference type="EMBL" id="OZ021738">
    <property type="protein sequence ID" value="CAK9319318.1"/>
    <property type="molecule type" value="Genomic_DNA"/>
</dbReference>
<keyword evidence="1" id="KW-0812">Transmembrane</keyword>
<feature type="transmembrane region" description="Helical" evidence="1">
    <location>
        <begin position="71"/>
        <end position="91"/>
    </location>
</feature>
<proteinExistence type="predicted"/>
<evidence type="ECO:0000313" key="3">
    <source>
        <dbReference type="Proteomes" id="UP001642487"/>
    </source>
</evidence>
<keyword evidence="1" id="KW-1133">Transmembrane helix</keyword>
<protein>
    <submittedName>
        <fullName evidence="2">Uncharacterized protein</fullName>
    </submittedName>
</protein>
<gene>
    <name evidence="2" type="ORF">CITCOLO1_LOCUS11314</name>
</gene>
<sequence length="111" mass="12361">MVAVAVHRRSALPFVTLSFILFFPSLSLQSESLSLSVLGLTFSSTTRLVALVHAVDHRRSPSLTWPSLPVTVWWVIGVLKLFLDFLGLLSVTHHLDWIQLLEKTVAAVQQV</sequence>
<keyword evidence="3" id="KW-1185">Reference proteome</keyword>
<name>A0ABP0YFQ2_9ROSI</name>
<organism evidence="2 3">
    <name type="scientific">Citrullus colocynthis</name>
    <name type="common">colocynth</name>
    <dbReference type="NCBI Taxonomy" id="252529"/>
    <lineage>
        <taxon>Eukaryota</taxon>
        <taxon>Viridiplantae</taxon>
        <taxon>Streptophyta</taxon>
        <taxon>Embryophyta</taxon>
        <taxon>Tracheophyta</taxon>
        <taxon>Spermatophyta</taxon>
        <taxon>Magnoliopsida</taxon>
        <taxon>eudicotyledons</taxon>
        <taxon>Gunneridae</taxon>
        <taxon>Pentapetalae</taxon>
        <taxon>rosids</taxon>
        <taxon>fabids</taxon>
        <taxon>Cucurbitales</taxon>
        <taxon>Cucurbitaceae</taxon>
        <taxon>Benincaseae</taxon>
        <taxon>Citrullus</taxon>
    </lineage>
</organism>
<accession>A0ABP0YFQ2</accession>
<reference evidence="2 3" key="1">
    <citation type="submission" date="2024-03" db="EMBL/GenBank/DDBJ databases">
        <authorList>
            <person name="Gkanogiannis A."/>
            <person name="Becerra Lopez-Lavalle L."/>
        </authorList>
    </citation>
    <scope>NUCLEOTIDE SEQUENCE [LARGE SCALE GENOMIC DNA]</scope>
</reference>
<evidence type="ECO:0000313" key="2">
    <source>
        <dbReference type="EMBL" id="CAK9319318.1"/>
    </source>
</evidence>
<dbReference type="Proteomes" id="UP001642487">
    <property type="component" value="Chromosome 4"/>
</dbReference>
<evidence type="ECO:0000256" key="1">
    <source>
        <dbReference type="SAM" id="Phobius"/>
    </source>
</evidence>